<comment type="function">
    <text evidence="7">Arginine methyltransferase involved in the assembly or stability of mitochondrial NADH:ubiquinone oxidoreductase complex (complex I).</text>
</comment>
<dbReference type="EMBL" id="VXIV02000441">
    <property type="protein sequence ID" value="KAF6038268.1"/>
    <property type="molecule type" value="Genomic_DNA"/>
</dbReference>
<dbReference type="OrthoDB" id="438553at2759"/>
<keyword evidence="3 7" id="KW-0489">Methyltransferase</keyword>
<evidence type="ECO:0000256" key="6">
    <source>
        <dbReference type="ARBA" id="ARBA00048612"/>
    </source>
</evidence>
<organism evidence="8 9">
    <name type="scientific">Bugula neritina</name>
    <name type="common">Brown bryozoan</name>
    <name type="synonym">Sertularia neritina</name>
    <dbReference type="NCBI Taxonomy" id="10212"/>
    <lineage>
        <taxon>Eukaryota</taxon>
        <taxon>Metazoa</taxon>
        <taxon>Spiralia</taxon>
        <taxon>Lophotrochozoa</taxon>
        <taxon>Bryozoa</taxon>
        <taxon>Gymnolaemata</taxon>
        <taxon>Cheilostomatida</taxon>
        <taxon>Flustrina</taxon>
        <taxon>Buguloidea</taxon>
        <taxon>Bugulidae</taxon>
        <taxon>Bugula</taxon>
    </lineage>
</organism>
<accession>A0A7J7KKT4</accession>
<dbReference type="EC" id="2.1.1.320" evidence="7"/>
<evidence type="ECO:0000256" key="7">
    <source>
        <dbReference type="RuleBase" id="RU364114"/>
    </source>
</evidence>
<comment type="catalytic activity">
    <reaction evidence="6 7">
        <text>L-arginyl-[protein] + 2 S-adenosyl-L-methionine = N(omega),N(omega)'-dimethyl-L-arginyl-[protein] + 2 S-adenosyl-L-homocysteine + 2 H(+)</text>
        <dbReference type="Rhea" id="RHEA:48108"/>
        <dbReference type="Rhea" id="RHEA-COMP:10532"/>
        <dbReference type="Rhea" id="RHEA-COMP:11992"/>
        <dbReference type="ChEBI" id="CHEBI:15378"/>
        <dbReference type="ChEBI" id="CHEBI:29965"/>
        <dbReference type="ChEBI" id="CHEBI:57856"/>
        <dbReference type="ChEBI" id="CHEBI:59789"/>
        <dbReference type="ChEBI" id="CHEBI:88221"/>
        <dbReference type="EC" id="2.1.1.320"/>
    </reaction>
</comment>
<comment type="similarity">
    <text evidence="2 7">Belongs to the NDUFAF7 family.</text>
</comment>
<evidence type="ECO:0000313" key="8">
    <source>
        <dbReference type="EMBL" id="KAF6038268.1"/>
    </source>
</evidence>
<dbReference type="Proteomes" id="UP000593567">
    <property type="component" value="Unassembled WGS sequence"/>
</dbReference>
<comment type="subcellular location">
    <subcellularLocation>
        <location evidence="1 7">Mitochondrion</location>
    </subcellularLocation>
</comment>
<keyword evidence="4 7" id="KW-0808">Transferase</keyword>
<evidence type="ECO:0000256" key="1">
    <source>
        <dbReference type="ARBA" id="ARBA00004173"/>
    </source>
</evidence>
<evidence type="ECO:0000256" key="3">
    <source>
        <dbReference type="ARBA" id="ARBA00022603"/>
    </source>
</evidence>
<dbReference type="PANTHER" id="PTHR12049:SF7">
    <property type="entry name" value="PROTEIN ARGININE METHYLTRANSFERASE NDUFAF7, MITOCHONDRIAL"/>
    <property type="match status" value="1"/>
</dbReference>
<evidence type="ECO:0000256" key="4">
    <source>
        <dbReference type="ARBA" id="ARBA00022679"/>
    </source>
</evidence>
<dbReference type="SUPFAM" id="SSF53335">
    <property type="entry name" value="S-adenosyl-L-methionine-dependent methyltransferases"/>
    <property type="match status" value="1"/>
</dbReference>
<evidence type="ECO:0000256" key="5">
    <source>
        <dbReference type="ARBA" id="ARBA00023128"/>
    </source>
</evidence>
<keyword evidence="5 7" id="KW-0496">Mitochondrion</keyword>
<dbReference type="Pfam" id="PF02636">
    <property type="entry name" value="Methyltransf_28"/>
    <property type="match status" value="1"/>
</dbReference>
<dbReference type="Gene3D" id="3.40.50.12710">
    <property type="match status" value="1"/>
</dbReference>
<dbReference type="PANTHER" id="PTHR12049">
    <property type="entry name" value="PROTEIN ARGININE METHYLTRANSFERASE NDUFAF7, MITOCHONDRIAL"/>
    <property type="match status" value="1"/>
</dbReference>
<dbReference type="GO" id="GO:0032259">
    <property type="term" value="P:methylation"/>
    <property type="evidence" value="ECO:0007669"/>
    <property type="project" value="UniProtKB-KW"/>
</dbReference>
<dbReference type="GO" id="GO:0032981">
    <property type="term" value="P:mitochondrial respiratory chain complex I assembly"/>
    <property type="evidence" value="ECO:0007669"/>
    <property type="project" value="TreeGrafter"/>
</dbReference>
<proteinExistence type="inferred from homology"/>
<dbReference type="GO" id="GO:0005739">
    <property type="term" value="C:mitochondrion"/>
    <property type="evidence" value="ECO:0007669"/>
    <property type="project" value="UniProtKB-SubCell"/>
</dbReference>
<dbReference type="InterPro" id="IPR029063">
    <property type="entry name" value="SAM-dependent_MTases_sf"/>
</dbReference>
<keyword evidence="9" id="KW-1185">Reference proteome</keyword>
<reference evidence="8" key="1">
    <citation type="submission" date="2020-06" db="EMBL/GenBank/DDBJ databases">
        <title>Draft genome of Bugula neritina, a colonial animal packing powerful symbionts and potential medicines.</title>
        <authorList>
            <person name="Rayko M."/>
        </authorList>
    </citation>
    <scope>NUCLEOTIDE SEQUENCE [LARGE SCALE GENOMIC DNA]</scope>
    <source>
        <strain evidence="8">Kwan_BN1</strain>
    </source>
</reference>
<dbReference type="InterPro" id="IPR038375">
    <property type="entry name" value="NDUFAF7_sf"/>
</dbReference>
<dbReference type="InterPro" id="IPR003788">
    <property type="entry name" value="NDUFAF7"/>
</dbReference>
<dbReference type="GO" id="GO:0035243">
    <property type="term" value="F:protein-arginine omega-N symmetric methyltransferase activity"/>
    <property type="evidence" value="ECO:0007669"/>
    <property type="project" value="UniProtKB-EC"/>
</dbReference>
<dbReference type="AlphaFoldDB" id="A0A7J7KKT4"/>
<name>A0A7J7KKT4_BUGNE</name>
<comment type="caution">
    <text evidence="8">The sequence shown here is derived from an EMBL/GenBank/DDBJ whole genome shotgun (WGS) entry which is preliminary data.</text>
</comment>
<evidence type="ECO:0000313" key="9">
    <source>
        <dbReference type="Proteomes" id="UP000593567"/>
    </source>
</evidence>
<gene>
    <name evidence="8" type="ORF">EB796_003429</name>
</gene>
<protein>
    <recommendedName>
        <fullName evidence="7">Protein arginine methyltransferase NDUFAF7</fullName>
        <ecNumber evidence="7">2.1.1.320</ecNumber>
    </recommendedName>
</protein>
<evidence type="ECO:0000256" key="2">
    <source>
        <dbReference type="ARBA" id="ARBA00005891"/>
    </source>
</evidence>
<sequence length="399" mass="44739">MRSIGVRQFLFSRRAYGKSVQTPLVESLRRRILTTGPLTVADYMRECLTNPHHGYYMKKDVFGTKGDFITSPEISQMFGELLGVWIASEWQSLGSNNHLHIIEFGPGRGTLASDILRVLTQFDGIKERISLHLIDVSPKMREIQRKTLCSATADGSTSHQKSVYGNVDITWHHSLADVDIHGNCCVIAHEFLDALPIHKFQRNEKGVFHEVLIDVADSSSPHHFREVLAPTPNANSTKLVNPKDERDHVEVSPLAGMFVQDIASHINKHGGFALLADYGHNGEKEDTFRGFQSHKLVNTLEQPGEIDLTADVDFSFLRHCLSPFKVVTHGPISQQVFLHNMGISIRLKTLLNAAKTEQQRLDLLTSYKMLCSPDEMGDRFKFFMIHPHGHSSLPAAATS</sequence>